<accession>A0A0H1RT89</accession>
<organism evidence="1 2">
    <name type="scientific">Lactococcus lactis subsp. lactis</name>
    <name type="common">Streptococcus lactis</name>
    <dbReference type="NCBI Taxonomy" id="1360"/>
    <lineage>
        <taxon>Bacteria</taxon>
        <taxon>Bacillati</taxon>
        <taxon>Bacillota</taxon>
        <taxon>Bacilli</taxon>
        <taxon>Lactobacillales</taxon>
        <taxon>Streptococcaceae</taxon>
        <taxon>Lactococcus</taxon>
    </lineage>
</organism>
<dbReference type="Proteomes" id="UP000053612">
    <property type="component" value="Unassembled WGS sequence"/>
</dbReference>
<dbReference type="AlphaFoldDB" id="A0A0H1RT89"/>
<evidence type="ECO:0000313" key="2">
    <source>
        <dbReference type="Proteomes" id="UP000053612"/>
    </source>
</evidence>
<dbReference type="EMBL" id="LKLS01000102">
    <property type="protein sequence ID" value="KSU18849.1"/>
    <property type="molecule type" value="Genomic_DNA"/>
</dbReference>
<dbReference type="PATRIC" id="fig|1360.109.peg.91"/>
<evidence type="ECO:0000313" key="1">
    <source>
        <dbReference type="EMBL" id="KSU18849.1"/>
    </source>
</evidence>
<protein>
    <submittedName>
        <fullName evidence="1">Uncharacterized protein</fullName>
    </submittedName>
</protein>
<comment type="caution">
    <text evidence="1">The sequence shown here is derived from an EMBL/GenBank/DDBJ whole genome shotgun (WGS) entry which is preliminary data.</text>
</comment>
<reference evidence="2" key="1">
    <citation type="submission" date="2015-10" db="EMBL/GenBank/DDBJ databases">
        <title>Draft Genome Sequences of 11 Lactococcus lactis subspecies cremoris strains.</title>
        <authorList>
            <person name="Wels M."/>
            <person name="Backus L."/>
            <person name="Boekhorst J."/>
            <person name="Dijkstra A."/>
            <person name="Beerthuizen M."/>
            <person name="Kelly W."/>
            <person name="Siezen R."/>
            <person name="Bachmann H."/>
            <person name="Van Hijum S."/>
        </authorList>
    </citation>
    <scope>NUCLEOTIDE SEQUENCE [LARGE SCALE GENOMIC DNA]</scope>
    <source>
        <strain evidence="2">LMG9449</strain>
    </source>
</reference>
<gene>
    <name evidence="1" type="ORF">LMG9449_1003</name>
</gene>
<sequence>MTIYSQMNNNIDEWYKTKINQTEPSDAAKRILEYPISTAVNYLPVMQAELDRLKELQSAFEAKKTQIKTQYLQPYWDGAISDAAKVFAPQFEAILSPMKNKVNQIAIDLKYMVEGLQITPITAEINTQLDTLEKVDLDQEELNLYIEQYSNIPLALKRLESIAKQQELKFNGGSLRSKKELAYRIARPIFETYETAYGVYAEGLGVSALNISVNLMNDGVQQYAEQLKEVLTK</sequence>
<proteinExistence type="predicted"/>
<dbReference type="RefSeq" id="WP_047206636.1">
    <property type="nucleotide sequence ID" value="NZ_LKLS01000102.1"/>
</dbReference>
<name>A0A0H1RT89_LACLL</name>